<dbReference type="EMBL" id="BMGJ01000010">
    <property type="protein sequence ID" value="GGD70055.1"/>
    <property type="molecule type" value="Genomic_DNA"/>
</dbReference>
<name>A0ABQ1RGY4_9ALTE</name>
<organism evidence="1 2">
    <name type="scientific">Lacimicrobium alkaliphilum</name>
    <dbReference type="NCBI Taxonomy" id="1526571"/>
    <lineage>
        <taxon>Bacteria</taxon>
        <taxon>Pseudomonadati</taxon>
        <taxon>Pseudomonadota</taxon>
        <taxon>Gammaproteobacteria</taxon>
        <taxon>Alteromonadales</taxon>
        <taxon>Alteromonadaceae</taxon>
        <taxon>Lacimicrobium</taxon>
    </lineage>
</organism>
<gene>
    <name evidence="1" type="ORF">GCM10011357_26330</name>
</gene>
<dbReference type="RefSeq" id="WP_099035285.1">
    <property type="nucleotide sequence ID" value="NZ_BMGJ01000010.1"/>
</dbReference>
<reference evidence="2" key="1">
    <citation type="journal article" date="2019" name="Int. J. Syst. Evol. Microbiol.">
        <title>The Global Catalogue of Microorganisms (GCM) 10K type strain sequencing project: providing services to taxonomists for standard genome sequencing and annotation.</title>
        <authorList>
            <consortium name="The Broad Institute Genomics Platform"/>
            <consortium name="The Broad Institute Genome Sequencing Center for Infectious Disease"/>
            <person name="Wu L."/>
            <person name="Ma J."/>
        </authorList>
    </citation>
    <scope>NUCLEOTIDE SEQUENCE [LARGE SCALE GENOMIC DNA]</scope>
    <source>
        <strain evidence="2">CGMCC 1.12923</strain>
    </source>
</reference>
<evidence type="ECO:0000313" key="2">
    <source>
        <dbReference type="Proteomes" id="UP000614272"/>
    </source>
</evidence>
<sequence length="167" mass="19505">MIEIVESGMTFGPFQPQDLYQVEKSDFLPRNVKSVEFIWITPEDKKLLFVEAKSSFSSPGNVNDFSKNLQNVYIKMLDSLILLSTSKIGRHADLHRDLPDKFHQIDWSRIDIHFRLVVPEFRKEWLGPITDALRREMKHFLSSFNISTLNLRVINREIASKEGLLRT</sequence>
<accession>A0ABQ1RGY4</accession>
<comment type="caution">
    <text evidence="1">The sequence shown here is derived from an EMBL/GenBank/DDBJ whole genome shotgun (WGS) entry which is preliminary data.</text>
</comment>
<evidence type="ECO:0000313" key="1">
    <source>
        <dbReference type="EMBL" id="GGD70055.1"/>
    </source>
</evidence>
<protein>
    <recommendedName>
        <fullName evidence="3">Restriction endonuclease type II NotI domain-containing protein</fullName>
    </recommendedName>
</protein>
<dbReference type="Proteomes" id="UP000614272">
    <property type="component" value="Unassembled WGS sequence"/>
</dbReference>
<proteinExistence type="predicted"/>
<keyword evidence="2" id="KW-1185">Reference proteome</keyword>
<evidence type="ECO:0008006" key="3">
    <source>
        <dbReference type="Google" id="ProtNLM"/>
    </source>
</evidence>